<sequence>MVCYERLPNFYYYCGLIGHLIRDCPVNDKGLIDDIELIFGLWLRASLPARFKGKWDMNFNMSAEKSSYKETHNSDNENVHKQKVIQTKDVSTSKGDLLAVKENGGIATIMDKSLNVMGADKTNTMSQR</sequence>
<keyword evidence="2" id="KW-1185">Reference proteome</keyword>
<dbReference type="EMBL" id="JAJSOW010000104">
    <property type="protein sequence ID" value="KAI9168782.1"/>
    <property type="molecule type" value="Genomic_DNA"/>
</dbReference>
<evidence type="ECO:0000313" key="2">
    <source>
        <dbReference type="Proteomes" id="UP001064489"/>
    </source>
</evidence>
<protein>
    <recommendedName>
        <fullName evidence="3">CCHC-type domain-containing protein</fullName>
    </recommendedName>
</protein>
<organism evidence="1 2">
    <name type="scientific">Acer negundo</name>
    <name type="common">Box elder</name>
    <dbReference type="NCBI Taxonomy" id="4023"/>
    <lineage>
        <taxon>Eukaryota</taxon>
        <taxon>Viridiplantae</taxon>
        <taxon>Streptophyta</taxon>
        <taxon>Embryophyta</taxon>
        <taxon>Tracheophyta</taxon>
        <taxon>Spermatophyta</taxon>
        <taxon>Magnoliopsida</taxon>
        <taxon>eudicotyledons</taxon>
        <taxon>Gunneridae</taxon>
        <taxon>Pentapetalae</taxon>
        <taxon>rosids</taxon>
        <taxon>malvids</taxon>
        <taxon>Sapindales</taxon>
        <taxon>Sapindaceae</taxon>
        <taxon>Hippocastanoideae</taxon>
        <taxon>Acereae</taxon>
        <taxon>Acer</taxon>
    </lineage>
</organism>
<name>A0AAD5NMM6_ACENE</name>
<accession>A0AAD5NMM6</accession>
<reference evidence="1" key="2">
    <citation type="submission" date="2023-02" db="EMBL/GenBank/DDBJ databases">
        <authorList>
            <person name="Swenson N.G."/>
            <person name="Wegrzyn J.L."/>
            <person name="Mcevoy S.L."/>
        </authorList>
    </citation>
    <scope>NUCLEOTIDE SEQUENCE</scope>
    <source>
        <strain evidence="1">91603</strain>
        <tissue evidence="1">Leaf</tissue>
    </source>
</reference>
<proteinExistence type="predicted"/>
<dbReference type="AlphaFoldDB" id="A0AAD5NMM6"/>
<evidence type="ECO:0000313" key="1">
    <source>
        <dbReference type="EMBL" id="KAI9168782.1"/>
    </source>
</evidence>
<evidence type="ECO:0008006" key="3">
    <source>
        <dbReference type="Google" id="ProtNLM"/>
    </source>
</evidence>
<reference evidence="1" key="1">
    <citation type="journal article" date="2022" name="Plant J.">
        <title>Strategies of tolerance reflected in two North American maple genomes.</title>
        <authorList>
            <person name="McEvoy S.L."/>
            <person name="Sezen U.U."/>
            <person name="Trouern-Trend A."/>
            <person name="McMahon S.M."/>
            <person name="Schaberg P.G."/>
            <person name="Yang J."/>
            <person name="Wegrzyn J.L."/>
            <person name="Swenson N.G."/>
        </authorList>
    </citation>
    <scope>NUCLEOTIDE SEQUENCE</scope>
    <source>
        <strain evidence="1">91603</strain>
    </source>
</reference>
<gene>
    <name evidence="1" type="ORF">LWI28_001866</name>
</gene>
<comment type="caution">
    <text evidence="1">The sequence shown here is derived from an EMBL/GenBank/DDBJ whole genome shotgun (WGS) entry which is preliminary data.</text>
</comment>
<dbReference type="Proteomes" id="UP001064489">
    <property type="component" value="Chromosome 7"/>
</dbReference>